<dbReference type="Gene3D" id="6.10.140.2220">
    <property type="match status" value="1"/>
</dbReference>
<dbReference type="STRING" id="1257118.L8GGQ8"/>
<dbReference type="KEGG" id="acan:ACA1_135650"/>
<keyword evidence="7" id="KW-0862">Zinc</keyword>
<dbReference type="CDD" id="cd20071">
    <property type="entry name" value="SET_SMYD"/>
    <property type="match status" value="1"/>
</dbReference>
<feature type="domain" description="SET" evidence="9">
    <location>
        <begin position="143"/>
        <end position="268"/>
    </location>
</feature>
<dbReference type="RefSeq" id="XP_004333399.1">
    <property type="nucleotide sequence ID" value="XM_004333351.1"/>
</dbReference>
<evidence type="ECO:0000259" key="10">
    <source>
        <dbReference type="PROSITE" id="PS50865"/>
    </source>
</evidence>
<dbReference type="GO" id="GO:0045814">
    <property type="term" value="P:negative regulation of gene expression, epigenetic"/>
    <property type="evidence" value="ECO:0007669"/>
    <property type="project" value="TreeGrafter"/>
</dbReference>
<reference evidence="11 12" key="1">
    <citation type="journal article" date="2013" name="Genome Biol.">
        <title>Genome of Acanthamoeba castellanii highlights extensive lateral gene transfer and early evolution of tyrosine kinase signaling.</title>
        <authorList>
            <person name="Clarke M."/>
            <person name="Lohan A.J."/>
            <person name="Liu B."/>
            <person name="Lagkouvardos I."/>
            <person name="Roy S."/>
            <person name="Zafar N."/>
            <person name="Bertelli C."/>
            <person name="Schilde C."/>
            <person name="Kianianmomeni A."/>
            <person name="Burglin T.R."/>
            <person name="Frech C."/>
            <person name="Turcotte B."/>
            <person name="Kopec K.O."/>
            <person name="Synnott J.M."/>
            <person name="Choo C."/>
            <person name="Paponov I."/>
            <person name="Finkler A."/>
            <person name="Soon Heng Tan C."/>
            <person name="Hutchins A.P."/>
            <person name="Weinmeier T."/>
            <person name="Rattei T."/>
            <person name="Chu J.S."/>
            <person name="Gimenez G."/>
            <person name="Irimia M."/>
            <person name="Rigden D.J."/>
            <person name="Fitzpatrick D.A."/>
            <person name="Lorenzo-Morales J."/>
            <person name="Bateman A."/>
            <person name="Chiu C.H."/>
            <person name="Tang P."/>
            <person name="Hegemann P."/>
            <person name="Fromm H."/>
            <person name="Raoult D."/>
            <person name="Greub G."/>
            <person name="Miranda-Saavedra D."/>
            <person name="Chen N."/>
            <person name="Nash P."/>
            <person name="Ginger M.L."/>
            <person name="Horn M."/>
            <person name="Schaap P."/>
            <person name="Caler L."/>
            <person name="Loftus B."/>
        </authorList>
    </citation>
    <scope>NUCLEOTIDE SEQUENCE [LARGE SCALE GENOMIC DNA]</scope>
    <source>
        <strain evidence="11 12">Neff</strain>
    </source>
</reference>
<dbReference type="PANTHER" id="PTHR46402:SF2">
    <property type="entry name" value="HISTONE-LYSINE N-TRIMETHYLTRANSFERASE SMYD5"/>
    <property type="match status" value="1"/>
</dbReference>
<dbReference type="GeneID" id="14911783"/>
<dbReference type="PANTHER" id="PTHR46402">
    <property type="entry name" value="SET AND MYND DOMAIN-CONTAINING PROTEIN 5"/>
    <property type="match status" value="1"/>
</dbReference>
<dbReference type="AlphaFoldDB" id="L8GGQ8"/>
<accession>L8GGQ8</accession>
<organism evidence="11 12">
    <name type="scientific">Acanthamoeba castellanii (strain ATCC 30010 / Neff)</name>
    <dbReference type="NCBI Taxonomy" id="1257118"/>
    <lineage>
        <taxon>Eukaryota</taxon>
        <taxon>Amoebozoa</taxon>
        <taxon>Discosea</taxon>
        <taxon>Longamoebia</taxon>
        <taxon>Centramoebida</taxon>
        <taxon>Acanthamoebidae</taxon>
        <taxon>Acanthamoeba</taxon>
    </lineage>
</organism>
<proteinExistence type="predicted"/>
<dbReference type="SUPFAM" id="SSF144232">
    <property type="entry name" value="HIT/MYND zinc finger-like"/>
    <property type="match status" value="1"/>
</dbReference>
<dbReference type="InterPro" id="IPR002893">
    <property type="entry name" value="Znf_MYND"/>
</dbReference>
<evidence type="ECO:0000256" key="4">
    <source>
        <dbReference type="ARBA" id="ARBA00022691"/>
    </source>
</evidence>
<dbReference type="OrthoDB" id="265717at2759"/>
<sequence length="307" mass="34882">MVVCGYCRRPLRCRSDEEREWMERLSRDEVCGAFTPAGDSERRCDHCREEAYCSSACKDVAWTTFHRRLCPQQPHAEVSEEQQEALHQLWKEFRGVFGELPLLVGKLIANVLTQLDDGKSPEQAVDSFEHFVVYPREAIKAEDPVAYDQLVRMAHITNRALFDPRIPQLFEESVYLRLAGIVLLNSLGIDFSCPVLNTPTQADAEQIKMMEFDGAVVCPILSSLNHSCQPNVKSTLRSQAQARGDSCRVSLIAKQDVEPNEELCISYVPLSWTRATRQTTLLKNYFFHCQCERCVSEAAEAEDAINM</sequence>
<evidence type="ECO:0000256" key="6">
    <source>
        <dbReference type="ARBA" id="ARBA00022771"/>
    </source>
</evidence>
<evidence type="ECO:0000256" key="1">
    <source>
        <dbReference type="ARBA" id="ARBA00004038"/>
    </source>
</evidence>
<evidence type="ECO:0000256" key="7">
    <source>
        <dbReference type="ARBA" id="ARBA00022833"/>
    </source>
</evidence>
<dbReference type="SUPFAM" id="SSF82199">
    <property type="entry name" value="SET domain"/>
    <property type="match status" value="1"/>
</dbReference>
<keyword evidence="3" id="KW-0808">Transferase</keyword>
<dbReference type="EMBL" id="KB008153">
    <property type="protein sequence ID" value="ELR11386.1"/>
    <property type="molecule type" value="Genomic_DNA"/>
</dbReference>
<dbReference type="GO" id="GO:0008270">
    <property type="term" value="F:zinc ion binding"/>
    <property type="evidence" value="ECO:0007669"/>
    <property type="project" value="UniProtKB-KW"/>
</dbReference>
<keyword evidence="2" id="KW-0489">Methyltransferase</keyword>
<evidence type="ECO:0000256" key="8">
    <source>
        <dbReference type="PROSITE-ProRule" id="PRU00134"/>
    </source>
</evidence>
<dbReference type="InterPro" id="IPR046341">
    <property type="entry name" value="SET_dom_sf"/>
</dbReference>
<evidence type="ECO:0000256" key="2">
    <source>
        <dbReference type="ARBA" id="ARBA00022603"/>
    </source>
</evidence>
<dbReference type="InterPro" id="IPR001214">
    <property type="entry name" value="SET_dom"/>
</dbReference>
<dbReference type="PROSITE" id="PS50865">
    <property type="entry name" value="ZF_MYND_2"/>
    <property type="match status" value="1"/>
</dbReference>
<keyword evidence="4" id="KW-0949">S-adenosyl-L-methionine</keyword>
<feature type="domain" description="MYND-type" evidence="10">
    <location>
        <begin position="28"/>
        <end position="70"/>
    </location>
</feature>
<dbReference type="Gene3D" id="2.170.270.10">
    <property type="entry name" value="SET domain"/>
    <property type="match status" value="1"/>
</dbReference>
<protein>
    <submittedName>
        <fullName evidence="11">MYND finger domain containing protein</fullName>
    </submittedName>
</protein>
<comment type="function">
    <text evidence="1">Probable methyltransferase.</text>
</comment>
<dbReference type="Pfam" id="PF01753">
    <property type="entry name" value="zf-MYND"/>
    <property type="match status" value="1"/>
</dbReference>
<name>L8GGQ8_ACACF</name>
<evidence type="ECO:0000256" key="3">
    <source>
        <dbReference type="ARBA" id="ARBA00022679"/>
    </source>
</evidence>
<dbReference type="GO" id="GO:0042799">
    <property type="term" value="F:histone H4K20 methyltransferase activity"/>
    <property type="evidence" value="ECO:0007669"/>
    <property type="project" value="TreeGrafter"/>
</dbReference>
<gene>
    <name evidence="11" type="ORF">ACA1_135650</name>
</gene>
<keyword evidence="6 8" id="KW-0863">Zinc-finger</keyword>
<dbReference type="Pfam" id="PF00856">
    <property type="entry name" value="SET"/>
    <property type="match status" value="1"/>
</dbReference>
<dbReference type="VEuPathDB" id="AmoebaDB:ACA1_135650"/>
<evidence type="ECO:0000259" key="9">
    <source>
        <dbReference type="PROSITE" id="PS50280"/>
    </source>
</evidence>
<keyword evidence="12" id="KW-1185">Reference proteome</keyword>
<dbReference type="PROSITE" id="PS50280">
    <property type="entry name" value="SET"/>
    <property type="match status" value="1"/>
</dbReference>
<dbReference type="Gene3D" id="1.10.220.160">
    <property type="match status" value="1"/>
</dbReference>
<keyword evidence="5" id="KW-0479">Metal-binding</keyword>
<evidence type="ECO:0000313" key="11">
    <source>
        <dbReference type="EMBL" id="ELR11386.1"/>
    </source>
</evidence>
<dbReference type="Proteomes" id="UP000011083">
    <property type="component" value="Unassembled WGS sequence"/>
</dbReference>
<evidence type="ECO:0000313" key="12">
    <source>
        <dbReference type="Proteomes" id="UP000011083"/>
    </source>
</evidence>
<dbReference type="GO" id="GO:0032259">
    <property type="term" value="P:methylation"/>
    <property type="evidence" value="ECO:0007669"/>
    <property type="project" value="UniProtKB-KW"/>
</dbReference>
<evidence type="ECO:0000256" key="5">
    <source>
        <dbReference type="ARBA" id="ARBA00022723"/>
    </source>
</evidence>